<sequence>MQYSIKVSTEAKFKFNDYQNEVVEEQAEESKSQSSSEDSSLVTEEDSSGKPLPLEILKIRKRNKQLQKDLTTGLMNFKSSSRSFINSSDSIEDFEPSYEEPVRKYEPMVKVEAMTVVNNNQKLKGMLDQIVRLQYDYEHAKKELTKNEQDIFETENEFLNLKNGLQYIQEQLQMLSAAKVVNSSCSCLIM</sequence>
<dbReference type="EMBL" id="MPUH01000008">
    <property type="protein sequence ID" value="OMJ95707.1"/>
    <property type="molecule type" value="Genomic_DNA"/>
</dbReference>
<reference evidence="2 3" key="1">
    <citation type="submission" date="2016-11" db="EMBL/GenBank/DDBJ databases">
        <title>The macronuclear genome of Stentor coeruleus: a giant cell with tiny introns.</title>
        <authorList>
            <person name="Slabodnick M."/>
            <person name="Ruby J.G."/>
            <person name="Reiff S.B."/>
            <person name="Swart E.C."/>
            <person name="Gosai S."/>
            <person name="Prabakaran S."/>
            <person name="Witkowska E."/>
            <person name="Larue G.E."/>
            <person name="Fisher S."/>
            <person name="Freeman R.M."/>
            <person name="Gunawardena J."/>
            <person name="Chu W."/>
            <person name="Stover N.A."/>
            <person name="Gregory B.D."/>
            <person name="Nowacki M."/>
            <person name="Derisi J."/>
            <person name="Roy S.W."/>
            <person name="Marshall W.F."/>
            <person name="Sood P."/>
        </authorList>
    </citation>
    <scope>NUCLEOTIDE SEQUENCE [LARGE SCALE GENOMIC DNA]</scope>
    <source>
        <strain evidence="2">WM001</strain>
    </source>
</reference>
<organism evidence="2 3">
    <name type="scientific">Stentor coeruleus</name>
    <dbReference type="NCBI Taxonomy" id="5963"/>
    <lineage>
        <taxon>Eukaryota</taxon>
        <taxon>Sar</taxon>
        <taxon>Alveolata</taxon>
        <taxon>Ciliophora</taxon>
        <taxon>Postciliodesmatophora</taxon>
        <taxon>Heterotrichea</taxon>
        <taxon>Heterotrichida</taxon>
        <taxon>Stentoridae</taxon>
        <taxon>Stentor</taxon>
    </lineage>
</organism>
<accession>A0A1R2D365</accession>
<dbReference type="AlphaFoldDB" id="A0A1R2D365"/>
<dbReference type="SUPFAM" id="SSF57997">
    <property type="entry name" value="Tropomyosin"/>
    <property type="match status" value="1"/>
</dbReference>
<protein>
    <submittedName>
        <fullName evidence="2">Uncharacterized protein</fullName>
    </submittedName>
</protein>
<keyword evidence="3" id="KW-1185">Reference proteome</keyword>
<proteinExistence type="predicted"/>
<dbReference type="Proteomes" id="UP000187209">
    <property type="component" value="Unassembled WGS sequence"/>
</dbReference>
<name>A0A1R2D365_9CILI</name>
<evidence type="ECO:0000313" key="3">
    <source>
        <dbReference type="Proteomes" id="UP000187209"/>
    </source>
</evidence>
<evidence type="ECO:0000256" key="1">
    <source>
        <dbReference type="SAM" id="MobiDB-lite"/>
    </source>
</evidence>
<evidence type="ECO:0000313" key="2">
    <source>
        <dbReference type="EMBL" id="OMJ95707.1"/>
    </source>
</evidence>
<comment type="caution">
    <text evidence="2">The sequence shown here is derived from an EMBL/GenBank/DDBJ whole genome shotgun (WGS) entry which is preliminary data.</text>
</comment>
<feature type="region of interest" description="Disordered" evidence="1">
    <location>
        <begin position="23"/>
        <end position="54"/>
    </location>
</feature>
<feature type="compositionally biased region" description="Low complexity" evidence="1">
    <location>
        <begin position="32"/>
        <end position="42"/>
    </location>
</feature>
<gene>
    <name evidence="2" type="ORF">SteCoe_769</name>
</gene>